<dbReference type="InterPro" id="IPR038322">
    <property type="entry name" value="Pex19_C_sf"/>
</dbReference>
<dbReference type="PANTHER" id="PTHR12774:SF2">
    <property type="entry name" value="PEROXISOMAL BIOGENESIS FACTOR 19"/>
    <property type="match status" value="1"/>
</dbReference>
<feature type="compositionally biased region" description="Polar residues" evidence="3">
    <location>
        <begin position="235"/>
        <end position="245"/>
    </location>
</feature>
<evidence type="ECO:0000256" key="2">
    <source>
        <dbReference type="ARBA" id="ARBA00029688"/>
    </source>
</evidence>
<dbReference type="Pfam" id="PF04614">
    <property type="entry name" value="Pex19"/>
    <property type="match status" value="1"/>
</dbReference>
<evidence type="ECO:0000313" key="4">
    <source>
        <dbReference type="EMBL" id="VVC42777.1"/>
    </source>
</evidence>
<keyword evidence="6" id="KW-1185">Reference proteome</keyword>
<proteinExistence type="inferred from homology"/>
<name>A0A5E4ND35_9HEMI</name>
<dbReference type="PANTHER" id="PTHR12774">
    <property type="entry name" value="PEROXISOMAL BIOGENESIS FACTOR 19"/>
    <property type="match status" value="1"/>
</dbReference>
<comment type="similarity">
    <text evidence="1">Belongs to the peroxin-19 family.</text>
</comment>
<dbReference type="EMBL" id="CABPRJ010001994">
    <property type="protein sequence ID" value="VVC42777.1"/>
    <property type="molecule type" value="Genomic_DNA"/>
</dbReference>
<evidence type="ECO:0000313" key="6">
    <source>
        <dbReference type="Proteomes" id="UP000325440"/>
    </source>
</evidence>
<dbReference type="InterPro" id="IPR006708">
    <property type="entry name" value="Pex19"/>
</dbReference>
<dbReference type="Gene3D" id="1.20.120.900">
    <property type="entry name" value="Pex19, mPTS binding domain"/>
    <property type="match status" value="1"/>
</dbReference>
<dbReference type="GO" id="GO:0045046">
    <property type="term" value="P:protein import into peroxisome membrane"/>
    <property type="evidence" value="ECO:0007669"/>
    <property type="project" value="TreeGrafter"/>
</dbReference>
<gene>
    <name evidence="5" type="ORF">CINCED_3A004859</name>
    <name evidence="4" type="ORF">CINCED_3A006237</name>
</gene>
<organism evidence="4 6">
    <name type="scientific">Cinara cedri</name>
    <dbReference type="NCBI Taxonomy" id="506608"/>
    <lineage>
        <taxon>Eukaryota</taxon>
        <taxon>Metazoa</taxon>
        <taxon>Ecdysozoa</taxon>
        <taxon>Arthropoda</taxon>
        <taxon>Hexapoda</taxon>
        <taxon>Insecta</taxon>
        <taxon>Pterygota</taxon>
        <taxon>Neoptera</taxon>
        <taxon>Paraneoptera</taxon>
        <taxon>Hemiptera</taxon>
        <taxon>Sternorrhyncha</taxon>
        <taxon>Aphidomorpha</taxon>
        <taxon>Aphidoidea</taxon>
        <taxon>Aphididae</taxon>
        <taxon>Lachninae</taxon>
        <taxon>Cinara</taxon>
    </lineage>
</organism>
<evidence type="ECO:0000256" key="1">
    <source>
        <dbReference type="ARBA" id="ARBA00006326"/>
    </source>
</evidence>
<protein>
    <recommendedName>
        <fullName evidence="2">Peroxin-19</fullName>
    </recommendedName>
</protein>
<evidence type="ECO:0000313" key="5">
    <source>
        <dbReference type="EMBL" id="VVC42778.1"/>
    </source>
</evidence>
<dbReference type="AlphaFoldDB" id="A0A5E4ND35"/>
<accession>A0A5E4ND35</accession>
<dbReference type="GO" id="GO:0033328">
    <property type="term" value="F:peroxisome membrane targeting sequence binding"/>
    <property type="evidence" value="ECO:0007669"/>
    <property type="project" value="TreeGrafter"/>
</dbReference>
<dbReference type="Proteomes" id="UP000325440">
    <property type="component" value="Unassembled WGS sequence"/>
</dbReference>
<dbReference type="GO" id="GO:0005778">
    <property type="term" value="C:peroxisomal membrane"/>
    <property type="evidence" value="ECO:0007669"/>
    <property type="project" value="TreeGrafter"/>
</dbReference>
<reference evidence="4 6" key="1">
    <citation type="submission" date="2019-08" db="EMBL/GenBank/DDBJ databases">
        <authorList>
            <person name="Alioto T."/>
            <person name="Alioto T."/>
            <person name="Gomez Garrido J."/>
        </authorList>
    </citation>
    <scope>NUCLEOTIDE SEQUENCE [LARGE SCALE GENOMIC DNA]</scope>
</reference>
<dbReference type="EMBL" id="CABPRJ010001994">
    <property type="protein sequence ID" value="VVC42778.1"/>
    <property type="molecule type" value="Genomic_DNA"/>
</dbReference>
<feature type="region of interest" description="Disordered" evidence="3">
    <location>
        <begin position="217"/>
        <end position="245"/>
    </location>
</feature>
<evidence type="ECO:0000256" key="3">
    <source>
        <dbReference type="SAM" id="MobiDB-lite"/>
    </source>
</evidence>
<sequence length="245" mass="28208">MSENLSKNVELQTQLSEILDEALKDFEDSGENTEQLTIPELHTSNADELLKEGYQDTMKSFVDSDQGELAASLQQMILDDGKSDIQSIIQESLKNLSDAKLNLPEKNDMTSMFANMSIKDLINSDKDMVPILMTCLQPFLNKESLYPVIKHLCDKYPKWLKDNELTSDKEKFINYARMFAFMMEIKDNLENQQDTDDEITKTRKFIELLEMLKKMQECGPPPDELIENTDDKSLIQKNSEQCNPM</sequence>
<dbReference type="OrthoDB" id="21292at2759"/>